<dbReference type="EMBL" id="JAINDJ010000101">
    <property type="protein sequence ID" value="KAG9438417.1"/>
    <property type="molecule type" value="Genomic_DNA"/>
</dbReference>
<dbReference type="Proteomes" id="UP000825729">
    <property type="component" value="Unassembled WGS sequence"/>
</dbReference>
<organism evidence="1 2">
    <name type="scientific">Aristolochia fimbriata</name>
    <name type="common">White veined hardy Dutchman's pipe vine</name>
    <dbReference type="NCBI Taxonomy" id="158543"/>
    <lineage>
        <taxon>Eukaryota</taxon>
        <taxon>Viridiplantae</taxon>
        <taxon>Streptophyta</taxon>
        <taxon>Embryophyta</taxon>
        <taxon>Tracheophyta</taxon>
        <taxon>Spermatophyta</taxon>
        <taxon>Magnoliopsida</taxon>
        <taxon>Magnoliidae</taxon>
        <taxon>Piperales</taxon>
        <taxon>Aristolochiaceae</taxon>
        <taxon>Aristolochia</taxon>
    </lineage>
</organism>
<evidence type="ECO:0000313" key="1">
    <source>
        <dbReference type="EMBL" id="KAG9438417.1"/>
    </source>
</evidence>
<reference evidence="1 2" key="1">
    <citation type="submission" date="2021-07" db="EMBL/GenBank/DDBJ databases">
        <title>The Aristolochia fimbriata genome: insights into angiosperm evolution, floral development and chemical biosynthesis.</title>
        <authorList>
            <person name="Jiao Y."/>
        </authorList>
    </citation>
    <scope>NUCLEOTIDE SEQUENCE [LARGE SCALE GENOMIC DNA]</scope>
    <source>
        <strain evidence="1">IBCAS-2021</strain>
        <tissue evidence="1">Leaf</tissue>
    </source>
</reference>
<evidence type="ECO:0000313" key="2">
    <source>
        <dbReference type="Proteomes" id="UP000825729"/>
    </source>
</evidence>
<sequence>MGTFFPYHYITYGSRTALLELSSHIITLPMEAEPALVIISAKMNSIMKSMAMVGFFIENKGTFFPYHYITYGSRDTLWLKYMRKWVDNEIHGYGGASSLKIKGKRCKFLCKWELSSHIITLPMETEQALVRNFLPISLHYLWKQTSFGQELFFPYHYITYGNKTSFGRICENGSIMKSMAMIDFFIENKGTFFPYHYITYGSRTAALVIILRKWVDNEIHGYNSTSSLKIKELSSHIITLPMESGPALVKVNYKLKQQDIINHTKSRKMCKFFCVNGNFLPYHYITYGSGAALVSFWSYLRKWVDNEIHGYGQTSSLKIKRCSFGHMSLKNGLIMKSMAMVDFFIENKAEAAFGRYMQKWFDNEIHGYELDFFFENKERNFLPISLHYLWKQTCALVRICENELDNEIHGYGGASSLKIKGTFFPYHYITYGNGEQLLVHYIKKWVDNEIHGYGGTSSLKIKGTFFNIITLPMEARPIWSLSAKMDLIMKSMAMIDFFIENKELSSHIITLPMEAGAALELSSHIITLPMETGDLLVELFFPYHYITYEQDRSFGPVSAKMNSIMKSMAMKSSFFIENKGKLQLKQQDIINHTKSREKTMVLVAYMQKWVDNEIHGNIVDFFIENKDIITLPMEPGHALVRMCENGLIMKSMAMELSSHIITLPMESVSFGVSAKMAGDNEIHGNGKDFFIENKGTFLPISLHYLRKSRTALSISAENRSINKIHGYSGASSLKIKEPLWSLYLSVDNEIHGYELDFFIKKSQELSSHIITLPMEKNYAFWYIKKNGSIMKSMAYGRLLHFKKKADRALVICENGSIMKSLAMVDFFIENKKELSSHIITLPMEAGPLLVVIAKKWVDNEIPLPIVRLLH</sequence>
<proteinExistence type="predicted"/>
<dbReference type="AlphaFoldDB" id="A0AAV7DT47"/>
<gene>
    <name evidence="1" type="ORF">H6P81_021639</name>
</gene>
<keyword evidence="2" id="KW-1185">Reference proteome</keyword>
<comment type="caution">
    <text evidence="1">The sequence shown here is derived from an EMBL/GenBank/DDBJ whole genome shotgun (WGS) entry which is preliminary data.</text>
</comment>
<accession>A0AAV7DT47</accession>
<name>A0AAV7DT47_ARIFI</name>
<protein>
    <submittedName>
        <fullName evidence="1">Uncharacterized protein</fullName>
    </submittedName>
</protein>